<gene>
    <name evidence="2" type="ORF">A6302_04416</name>
</gene>
<protein>
    <submittedName>
        <fullName evidence="2">Uncharacterized protein</fullName>
    </submittedName>
</protein>
<feature type="compositionally biased region" description="Basic and acidic residues" evidence="1">
    <location>
        <begin position="198"/>
        <end position="221"/>
    </location>
</feature>
<dbReference type="AlphaFoldDB" id="A0A1E3GTV4"/>
<keyword evidence="3" id="KW-1185">Reference proteome</keyword>
<organism evidence="2 3">
    <name type="scientific">Methylobrevis pamukkalensis</name>
    <dbReference type="NCBI Taxonomy" id="1439726"/>
    <lineage>
        <taxon>Bacteria</taxon>
        <taxon>Pseudomonadati</taxon>
        <taxon>Pseudomonadota</taxon>
        <taxon>Alphaproteobacteria</taxon>
        <taxon>Hyphomicrobiales</taxon>
        <taxon>Pleomorphomonadaceae</taxon>
        <taxon>Methylobrevis</taxon>
    </lineage>
</organism>
<reference evidence="2 3" key="1">
    <citation type="submission" date="2016-07" db="EMBL/GenBank/DDBJ databases">
        <title>Draft Genome Sequence of Methylobrevis pamukkalensis PK2.</title>
        <authorList>
            <person name="Vasilenko O.V."/>
            <person name="Doronina N.V."/>
            <person name="Shmareva M.N."/>
            <person name="Tarlachkov S.V."/>
            <person name="Mustakhimov I."/>
            <person name="Trotsenko Y.A."/>
        </authorList>
    </citation>
    <scope>NUCLEOTIDE SEQUENCE [LARGE SCALE GENOMIC DNA]</scope>
    <source>
        <strain evidence="2 3">PK2</strain>
    </source>
</reference>
<feature type="compositionally biased region" description="Basic and acidic residues" evidence="1">
    <location>
        <begin position="145"/>
        <end position="176"/>
    </location>
</feature>
<feature type="compositionally biased region" description="Basic and acidic residues" evidence="1">
    <location>
        <begin position="238"/>
        <end position="308"/>
    </location>
</feature>
<evidence type="ECO:0000313" key="3">
    <source>
        <dbReference type="Proteomes" id="UP000094622"/>
    </source>
</evidence>
<feature type="region of interest" description="Disordered" evidence="1">
    <location>
        <begin position="1"/>
        <end position="363"/>
    </location>
</feature>
<feature type="compositionally biased region" description="Acidic residues" evidence="1">
    <location>
        <begin position="105"/>
        <end position="119"/>
    </location>
</feature>
<feature type="compositionally biased region" description="Basic and acidic residues" evidence="1">
    <location>
        <begin position="10"/>
        <end position="23"/>
    </location>
</feature>
<feature type="compositionally biased region" description="Basic and acidic residues" evidence="1">
    <location>
        <begin position="321"/>
        <end position="342"/>
    </location>
</feature>
<dbReference type="Proteomes" id="UP000094622">
    <property type="component" value="Unassembled WGS sequence"/>
</dbReference>
<accession>A0A1E3GTV4</accession>
<comment type="caution">
    <text evidence="2">The sequence shown here is derived from an EMBL/GenBank/DDBJ whole genome shotgun (WGS) entry which is preliminary data.</text>
</comment>
<sequence length="363" mass="39917">MPRAFAEQALRPEDQDQHEHAVADHVLQLVGRGQAEAFQQQRRPHRLGKPEHQAAEHGAGKVADAAEDRRRKALDAEEEAHEHGDLLEDERVEHPRDTGHRPADGEGEDDGAPDVDADEGGGVAVFGDRAHRLAERGVAHQRQQAGEHDHRRAEGDHLRDRDRHAEDRDRALHPAEARIGAVAGAEQAARAVLQDEGQADRADQRRQRAHMQERPVGDLLDRHRHRRPARHAGGQHQRQGDQRRVGGEARVVERARREQAGEGSDHHHVAMGEVDHAQDAVDHRVAERDQRVDAADGQAEDREGHEIGGRVGAGGKAAGKSPDHQRRHRDADGQHQMVDPDRPAAPVREPAAGGGGDGDRVHG</sequence>
<name>A0A1E3GTV4_9HYPH</name>
<feature type="compositionally biased region" description="Low complexity" evidence="1">
    <location>
        <begin position="177"/>
        <end position="192"/>
    </location>
</feature>
<feature type="compositionally biased region" description="Basic and acidic residues" evidence="1">
    <location>
        <begin position="48"/>
        <end position="104"/>
    </location>
</feature>
<evidence type="ECO:0000313" key="2">
    <source>
        <dbReference type="EMBL" id="ODN66996.1"/>
    </source>
</evidence>
<proteinExistence type="predicted"/>
<evidence type="ECO:0000256" key="1">
    <source>
        <dbReference type="SAM" id="MobiDB-lite"/>
    </source>
</evidence>
<feature type="compositionally biased region" description="Basic and acidic residues" evidence="1">
    <location>
        <begin position="128"/>
        <end position="138"/>
    </location>
</feature>
<dbReference type="EMBL" id="MCRJ01000215">
    <property type="protein sequence ID" value="ODN66996.1"/>
    <property type="molecule type" value="Genomic_DNA"/>
</dbReference>